<name>A0ABU3FQN2_9ENTE</name>
<evidence type="ECO:0000259" key="1">
    <source>
        <dbReference type="PROSITE" id="PS51154"/>
    </source>
</evidence>
<dbReference type="Proteomes" id="UP001265301">
    <property type="component" value="Unassembled WGS sequence"/>
</dbReference>
<dbReference type="Pfam" id="PF01661">
    <property type="entry name" value="Macro"/>
    <property type="match status" value="1"/>
</dbReference>
<sequence length="116" mass="13194">MFELTGKVAVITPVFDLAAEYVTRVVGPRYRDGKQHEAEQLQSAFEVIFHLAHQQTVQTLALPVLSTGIYNYPKKEVAEILYRVVNRPENQTIKTKIIVLEPTWLPLFEKLIAVSS</sequence>
<dbReference type="EMBL" id="JARQBN010000011">
    <property type="protein sequence ID" value="MDT2828284.1"/>
    <property type="molecule type" value="Genomic_DNA"/>
</dbReference>
<organism evidence="2 3">
    <name type="scientific">Enterococcus viikkiensis</name>
    <dbReference type="NCBI Taxonomy" id="930854"/>
    <lineage>
        <taxon>Bacteria</taxon>
        <taxon>Bacillati</taxon>
        <taxon>Bacillota</taxon>
        <taxon>Bacilli</taxon>
        <taxon>Lactobacillales</taxon>
        <taxon>Enterococcaceae</taxon>
        <taxon>Enterococcus</taxon>
    </lineage>
</organism>
<dbReference type="PROSITE" id="PS51154">
    <property type="entry name" value="MACRO"/>
    <property type="match status" value="1"/>
</dbReference>
<dbReference type="PANTHER" id="PTHR11106:SF27">
    <property type="entry name" value="MACRO DOMAIN-CONTAINING PROTEIN"/>
    <property type="match status" value="1"/>
</dbReference>
<evidence type="ECO:0000313" key="3">
    <source>
        <dbReference type="Proteomes" id="UP001265301"/>
    </source>
</evidence>
<dbReference type="SUPFAM" id="SSF52949">
    <property type="entry name" value="Macro domain-like"/>
    <property type="match status" value="1"/>
</dbReference>
<dbReference type="PANTHER" id="PTHR11106">
    <property type="entry name" value="GANGLIOSIDE INDUCED DIFFERENTIATION ASSOCIATED PROTEIN 2-RELATED"/>
    <property type="match status" value="1"/>
</dbReference>
<proteinExistence type="predicted"/>
<dbReference type="InterPro" id="IPR002589">
    <property type="entry name" value="Macro_dom"/>
</dbReference>
<accession>A0ABU3FQN2</accession>
<keyword evidence="3" id="KW-1185">Reference proteome</keyword>
<evidence type="ECO:0000313" key="2">
    <source>
        <dbReference type="EMBL" id="MDT2828284.1"/>
    </source>
</evidence>
<gene>
    <name evidence="2" type="ORF">P7H59_07395</name>
</gene>
<feature type="domain" description="Macro" evidence="1">
    <location>
        <begin position="1"/>
        <end position="116"/>
    </location>
</feature>
<dbReference type="Gene3D" id="3.40.220.10">
    <property type="entry name" value="Leucine Aminopeptidase, subunit E, domain 1"/>
    <property type="match status" value="1"/>
</dbReference>
<reference evidence="2 3" key="1">
    <citation type="submission" date="2023-03" db="EMBL/GenBank/DDBJ databases">
        <authorList>
            <person name="Shen W."/>
            <person name="Cai J."/>
        </authorList>
    </citation>
    <scope>NUCLEOTIDE SEQUENCE [LARGE SCALE GENOMIC DNA]</scope>
    <source>
        <strain evidence="2 3">B101</strain>
    </source>
</reference>
<comment type="caution">
    <text evidence="2">The sequence shown here is derived from an EMBL/GenBank/DDBJ whole genome shotgun (WGS) entry which is preliminary data.</text>
</comment>
<dbReference type="RefSeq" id="WP_311819107.1">
    <property type="nucleotide sequence ID" value="NZ_JARQBN010000011.1"/>
</dbReference>
<dbReference type="InterPro" id="IPR043472">
    <property type="entry name" value="Macro_dom-like"/>
</dbReference>
<protein>
    <submittedName>
        <fullName evidence="2">Macro domain-containing protein</fullName>
    </submittedName>
</protein>